<evidence type="ECO:0000256" key="12">
    <source>
        <dbReference type="PIRSR" id="PIRSR004803-3"/>
    </source>
</evidence>
<feature type="binding site" evidence="12">
    <location>
        <position position="61"/>
    </location>
    <ligand>
        <name>Ca(2+)</name>
        <dbReference type="ChEBI" id="CHEBI:29108"/>
    </ligand>
</feature>
<dbReference type="PIRSF" id="PIRSF004803">
    <property type="entry name" value="RnjA"/>
    <property type="match status" value="1"/>
</dbReference>
<feature type="binding site" evidence="12">
    <location>
        <position position="86"/>
    </location>
    <ligand>
        <name>Zn(2+)</name>
        <dbReference type="ChEBI" id="CHEBI:29105"/>
        <label>1</label>
        <note>catalytic</note>
    </ligand>
</feature>
<dbReference type="InterPro" id="IPR055132">
    <property type="entry name" value="RNase_J_b_CASP"/>
</dbReference>
<dbReference type="InterPro" id="IPR011108">
    <property type="entry name" value="RMMBL"/>
</dbReference>
<dbReference type="GO" id="GO:0008270">
    <property type="term" value="F:zinc ion binding"/>
    <property type="evidence" value="ECO:0007669"/>
    <property type="project" value="InterPro"/>
</dbReference>
<feature type="compositionally biased region" description="Basic residues" evidence="13">
    <location>
        <begin position="601"/>
        <end position="616"/>
    </location>
</feature>
<keyword evidence="12" id="KW-0106">Calcium</keyword>
<feature type="binding site" evidence="11">
    <location>
        <begin position="246"/>
        <end position="248"/>
    </location>
    <ligand>
        <name>substrate</name>
    </ligand>
</feature>
<comment type="caution">
    <text evidence="15">The sequence shown here is derived from an EMBL/GenBank/DDBJ whole genome shotgun (WGS) entry which is preliminary data.</text>
</comment>
<evidence type="ECO:0000256" key="9">
    <source>
        <dbReference type="HAMAP-Rule" id="MF_01491"/>
    </source>
</evidence>
<keyword evidence="9" id="KW-0698">rRNA processing</keyword>
<evidence type="ECO:0000256" key="4">
    <source>
        <dbReference type="ARBA" id="ARBA00022759"/>
    </source>
</evidence>
<dbReference type="Gene3D" id="3.60.15.10">
    <property type="entry name" value="Ribonuclease Z/Hydroxyacylglutathione hydrolase-like"/>
    <property type="match status" value="1"/>
</dbReference>
<comment type="function">
    <text evidence="9">An RNase that has 5'-3' exonuclease and possibly endonuclease activity. Involved in maturation of rRNA and in some organisms also mRNA maturation and/or decay.</text>
</comment>
<dbReference type="GO" id="GO:0005737">
    <property type="term" value="C:cytoplasm"/>
    <property type="evidence" value="ECO:0007669"/>
    <property type="project" value="UniProtKB-SubCell"/>
</dbReference>
<comment type="similarity">
    <text evidence="9">Belongs to the metallo-beta-lactamase superfamily. RNA-metabolizing metallo-beta-lactamase-like family. Bacterial RNase J subfamily.</text>
</comment>
<comment type="subcellular location">
    <subcellularLocation>
        <location evidence="9">Cytoplasm</location>
    </subcellularLocation>
</comment>
<feature type="binding site" evidence="12">
    <location>
        <position position="90"/>
    </location>
    <ligand>
        <name>Zn(2+)</name>
        <dbReference type="ChEBI" id="CHEBI:29105"/>
        <label>1</label>
        <note>catalytic</note>
    </ligand>
</feature>
<dbReference type="GO" id="GO:0004521">
    <property type="term" value="F:RNA endonuclease activity"/>
    <property type="evidence" value="ECO:0007669"/>
    <property type="project" value="UniProtKB-UniRule"/>
</dbReference>
<evidence type="ECO:0000259" key="14">
    <source>
        <dbReference type="SMART" id="SM00849"/>
    </source>
</evidence>
<comment type="cofactor">
    <cofactor evidence="12">
        <name>Ca(2+)</name>
        <dbReference type="ChEBI" id="CHEBI:29108"/>
    </cofactor>
    <text evidence="12">Binds 1 Ca(2+) cation per subunit. Seen in 1 crystal structure, it is not clear if it is physiologically important.</text>
</comment>
<feature type="binding site" evidence="9 11">
    <location>
        <begin position="378"/>
        <end position="382"/>
    </location>
    <ligand>
        <name>substrate</name>
    </ligand>
</feature>
<dbReference type="Pfam" id="PF17770">
    <property type="entry name" value="RNase_J_C"/>
    <property type="match status" value="1"/>
</dbReference>
<name>A0A828RFL9_LIMRT</name>
<dbReference type="InterPro" id="IPR030854">
    <property type="entry name" value="RNase_J_bac"/>
</dbReference>
<dbReference type="Pfam" id="PF00753">
    <property type="entry name" value="Lactamase_B"/>
    <property type="match status" value="1"/>
</dbReference>
<gene>
    <name evidence="9" type="primary">rnj</name>
    <name evidence="15" type="ORF">HMPREF0536_11501</name>
</gene>
<dbReference type="InterPro" id="IPR004613">
    <property type="entry name" value="RNase_J"/>
</dbReference>
<feature type="binding site" evidence="12">
    <location>
        <position position="154"/>
    </location>
    <ligand>
        <name>Zn(2+)</name>
        <dbReference type="ChEBI" id="CHEBI:29105"/>
        <label>1</label>
        <note>catalytic</note>
    </ligand>
</feature>
<keyword evidence="4 9" id="KW-0255">Endonuclease</keyword>
<comment type="subunit">
    <text evidence="9">Homodimer, may be a subunit of the RNA degradosome.</text>
</comment>
<dbReference type="PANTHER" id="PTHR43694:SF1">
    <property type="entry name" value="RIBONUCLEASE J"/>
    <property type="match status" value="1"/>
</dbReference>
<dbReference type="Proteomes" id="UP000004335">
    <property type="component" value="Unassembled WGS sequence"/>
</dbReference>
<organism evidence="15 16">
    <name type="scientific">Limosilactobacillus reuteri MM4-1A</name>
    <dbReference type="NCBI Taxonomy" id="548485"/>
    <lineage>
        <taxon>Bacteria</taxon>
        <taxon>Bacillati</taxon>
        <taxon>Bacillota</taxon>
        <taxon>Bacilli</taxon>
        <taxon>Lactobacillales</taxon>
        <taxon>Lactobacillaceae</taxon>
        <taxon>Limosilactobacillus</taxon>
    </lineage>
</organism>
<comment type="cofactor">
    <cofactor evidence="12">
        <name>Zn(2+)</name>
        <dbReference type="ChEBI" id="CHEBI:29105"/>
    </cofactor>
    <text evidence="12">Binds 2 Zn(2+) ions per subunit. It is not clear if Zn(2+) or Mg(2+) is physiologically important.</text>
</comment>
<dbReference type="GO" id="GO:0004534">
    <property type="term" value="F:5'-3' RNA exonuclease activity"/>
    <property type="evidence" value="ECO:0007669"/>
    <property type="project" value="UniProtKB-UniRule"/>
</dbReference>
<dbReference type="GO" id="GO:0006364">
    <property type="term" value="P:rRNA processing"/>
    <property type="evidence" value="ECO:0007669"/>
    <property type="project" value="UniProtKB-UniRule"/>
</dbReference>
<feature type="domain" description="Metallo-beta-lactamase" evidence="14">
    <location>
        <begin position="33"/>
        <end position="228"/>
    </location>
</feature>
<feature type="binding site" evidence="12">
    <location>
        <position position="404"/>
    </location>
    <ligand>
        <name>Zn(2+)</name>
        <dbReference type="ChEBI" id="CHEBI:29105"/>
        <label>1</label>
        <note>catalytic</note>
    </ligand>
</feature>
<dbReference type="InterPro" id="IPR041636">
    <property type="entry name" value="RNase_J_C"/>
</dbReference>
<evidence type="ECO:0000256" key="11">
    <source>
        <dbReference type="PIRSR" id="PIRSR004803-2"/>
    </source>
</evidence>
<feature type="binding site" evidence="12">
    <location>
        <position position="176"/>
    </location>
    <ligand>
        <name>Zn(2+)</name>
        <dbReference type="ChEBI" id="CHEBI:29105"/>
        <label>1</label>
        <note>catalytic</note>
    </ligand>
</feature>
<feature type="binding site" evidence="12">
    <location>
        <position position="63"/>
    </location>
    <ligand>
        <name>Ca(2+)</name>
        <dbReference type="ChEBI" id="CHEBI:29108"/>
    </ligand>
</feature>
<dbReference type="GO" id="GO:0003723">
    <property type="term" value="F:RNA binding"/>
    <property type="evidence" value="ECO:0007669"/>
    <property type="project" value="UniProtKB-UniRule"/>
</dbReference>
<dbReference type="SMART" id="SM00849">
    <property type="entry name" value="Lactamase_B"/>
    <property type="match status" value="1"/>
</dbReference>
<evidence type="ECO:0000256" key="2">
    <source>
        <dbReference type="ARBA" id="ARBA00022722"/>
    </source>
</evidence>
<keyword evidence="8 9" id="KW-0694">RNA-binding</keyword>
<keyword evidence="2 9" id="KW-0540">Nuclease</keyword>
<dbReference type="InterPro" id="IPR042173">
    <property type="entry name" value="RNase_J_2"/>
</dbReference>
<accession>A0A828RFL9</accession>
<evidence type="ECO:0000256" key="3">
    <source>
        <dbReference type="ARBA" id="ARBA00022723"/>
    </source>
</evidence>
<feature type="binding site" evidence="12">
    <location>
        <position position="88"/>
    </location>
    <ligand>
        <name>Zn(2+)</name>
        <dbReference type="ChEBI" id="CHEBI:29105"/>
        <label>1</label>
        <note>catalytic</note>
    </ligand>
</feature>
<dbReference type="NCBIfam" id="NF047419">
    <property type="entry name" value="RNase_J1_RnjA"/>
    <property type="match status" value="1"/>
</dbReference>
<dbReference type="NCBIfam" id="TIGR00649">
    <property type="entry name" value="MG423"/>
    <property type="match status" value="1"/>
</dbReference>
<feature type="binding site" evidence="12">
    <location>
        <position position="458"/>
    </location>
    <ligand>
        <name>Ca(2+)</name>
        <dbReference type="ChEBI" id="CHEBI:29108"/>
    </ligand>
</feature>
<reference evidence="15 16" key="1">
    <citation type="submission" date="2011-01" db="EMBL/GenBank/DDBJ databases">
        <authorList>
            <person name="Muzny D."/>
            <person name="Qin X."/>
            <person name="Buhay C."/>
            <person name="Dugan-Rocha S."/>
            <person name="Ding Y."/>
            <person name="Chen G."/>
            <person name="Hawes A."/>
            <person name="Holder M."/>
            <person name="Jhangiani S."/>
            <person name="Johnson A."/>
            <person name="Khan Z."/>
            <person name="Li Z."/>
            <person name="Liu W."/>
            <person name="Liu X."/>
            <person name="Perez L."/>
            <person name="Shen H."/>
            <person name="Wang Q."/>
            <person name="Watt J."/>
            <person name="Xi L."/>
            <person name="Xin Y."/>
            <person name="Zhou J."/>
            <person name="Deng J."/>
            <person name="Jiang H."/>
            <person name="Liu Y."/>
            <person name="Qu J."/>
            <person name="Song X.-Z."/>
            <person name="Zhang L."/>
            <person name="Villasana D."/>
            <person name="Johnson A."/>
            <person name="Liu J."/>
            <person name="Liyanage D."/>
            <person name="Lorensuhewa L."/>
            <person name="Robinson T."/>
            <person name="Song A."/>
            <person name="Song B.-B."/>
            <person name="Dinh H."/>
            <person name="Thornton R."/>
            <person name="Coyle M."/>
            <person name="Francisco L."/>
            <person name="Jackson L."/>
            <person name="Javaid M."/>
            <person name="Korchina V."/>
            <person name="Kovar C."/>
            <person name="Mata R."/>
            <person name="Mathew T."/>
            <person name="Ngo R."/>
            <person name="Nguyen L."/>
            <person name="Nguyen N."/>
            <person name="Okwuonu G."/>
            <person name="Ongeri F."/>
            <person name="Pham C."/>
            <person name="Simmons D."/>
            <person name="Wilczek-Boney K."/>
            <person name="Hale W."/>
            <person name="Jakkamsetti A."/>
            <person name="Pham P."/>
            <person name="Ruth R."/>
            <person name="San Lucas F."/>
            <person name="Warren J."/>
            <person name="Zhang J."/>
            <person name="Zhao Z."/>
            <person name="Zhou C."/>
            <person name="Zhu D."/>
            <person name="Lee S."/>
            <person name="Bess C."/>
            <person name="Blankenburg K."/>
            <person name="Forbes L."/>
            <person name="Fu Q."/>
            <person name="Gubbala S."/>
            <person name="Hirani K."/>
            <person name="Jayaseelan J.C."/>
            <person name="Lara F."/>
            <person name="Munidasa M."/>
            <person name="Palculict T."/>
            <person name="Patil S."/>
            <person name="Pu L.-L."/>
            <person name="Saada N."/>
            <person name="Tang L."/>
            <person name="Weissenberger G."/>
            <person name="Zhu Y."/>
            <person name="Hemphill L."/>
            <person name="Shang Y."/>
            <person name="Youmans B."/>
            <person name="Ayvaz T."/>
            <person name="Ross M."/>
            <person name="Santibanez J."/>
            <person name="Aqrawi P."/>
            <person name="Gross S."/>
            <person name="Joshi V."/>
            <person name="Fowler G."/>
            <person name="Nazareth L."/>
            <person name="Reid J."/>
            <person name="Worley K."/>
            <person name="Petrosino J."/>
            <person name="Highlander S."/>
            <person name="Gibbs R."/>
        </authorList>
    </citation>
    <scope>NUCLEOTIDE SEQUENCE [LARGE SCALE GENOMIC DNA]</scope>
    <source>
        <strain evidence="15 16">MM4-1A</strain>
    </source>
</reference>
<dbReference type="Gene3D" id="3.10.20.580">
    <property type="match status" value="1"/>
</dbReference>
<keyword evidence="1 9" id="KW-0963">Cytoplasm</keyword>
<evidence type="ECO:0000313" key="15">
    <source>
        <dbReference type="EMBL" id="EGC14364.1"/>
    </source>
</evidence>
<keyword evidence="7 9" id="KW-0269">Exonuclease</keyword>
<dbReference type="EC" id="3.1.-.-" evidence="9"/>
<feature type="active site" description="Proton acceptor" evidence="10">
    <location>
        <position position="382"/>
    </location>
</feature>
<dbReference type="EMBL" id="ACGX02000007">
    <property type="protein sequence ID" value="EGC14364.1"/>
    <property type="molecule type" value="Genomic_DNA"/>
</dbReference>
<keyword evidence="3 12" id="KW-0479">Metal-binding</keyword>
<keyword evidence="6 12" id="KW-0862">Zinc</keyword>
<dbReference type="InterPro" id="IPR001279">
    <property type="entry name" value="Metallo-B-lactamas"/>
</dbReference>
<dbReference type="AlphaFoldDB" id="A0A828RFL9"/>
<evidence type="ECO:0000256" key="10">
    <source>
        <dbReference type="PIRSR" id="PIRSR004803-1"/>
    </source>
</evidence>
<keyword evidence="5 9" id="KW-0378">Hydrolase</keyword>
<dbReference type="Pfam" id="PF07521">
    <property type="entry name" value="RMMBL"/>
    <property type="match status" value="1"/>
</dbReference>
<feature type="binding site" evidence="12">
    <location>
        <position position="91"/>
    </location>
    <ligand>
        <name>Zn(2+)</name>
        <dbReference type="ChEBI" id="CHEBI:29105"/>
        <label>1</label>
        <note>catalytic</note>
    </ligand>
</feature>
<evidence type="ECO:0000256" key="5">
    <source>
        <dbReference type="ARBA" id="ARBA00022801"/>
    </source>
</evidence>
<evidence type="ECO:0000256" key="8">
    <source>
        <dbReference type="ARBA" id="ARBA00022884"/>
    </source>
</evidence>
<feature type="region of interest" description="Disordered" evidence="13">
    <location>
        <begin position="576"/>
        <end position="628"/>
    </location>
</feature>
<evidence type="ECO:0000256" key="6">
    <source>
        <dbReference type="ARBA" id="ARBA00022833"/>
    </source>
</evidence>
<evidence type="ECO:0000256" key="1">
    <source>
        <dbReference type="ARBA" id="ARBA00022490"/>
    </source>
</evidence>
<protein>
    <recommendedName>
        <fullName evidence="9">Ribonuclease J</fullName>
        <shortName evidence="9">RNase J</shortName>
        <ecNumber evidence="9">3.1.-.-</ecNumber>
    </recommendedName>
</protein>
<dbReference type="Pfam" id="PF22505">
    <property type="entry name" value="RNase_J_b_CASP"/>
    <property type="match status" value="1"/>
</dbReference>
<dbReference type="CDD" id="cd07714">
    <property type="entry name" value="RNaseJ_MBL-fold"/>
    <property type="match status" value="1"/>
</dbReference>
<dbReference type="HAMAP" id="MF_01491">
    <property type="entry name" value="RNase_J_bact"/>
    <property type="match status" value="1"/>
</dbReference>
<evidence type="ECO:0000256" key="13">
    <source>
        <dbReference type="SAM" id="MobiDB-lite"/>
    </source>
</evidence>
<dbReference type="SUPFAM" id="SSF56281">
    <property type="entry name" value="Metallo-hydrolase/oxidoreductase"/>
    <property type="match status" value="1"/>
</dbReference>
<dbReference type="PANTHER" id="PTHR43694">
    <property type="entry name" value="RIBONUCLEASE J"/>
    <property type="match status" value="1"/>
</dbReference>
<evidence type="ECO:0000313" key="16">
    <source>
        <dbReference type="Proteomes" id="UP000004335"/>
    </source>
</evidence>
<dbReference type="Gene3D" id="3.40.50.10710">
    <property type="entry name" value="Metallo-hydrolase/oxidoreductase"/>
    <property type="match status" value="1"/>
</dbReference>
<dbReference type="InterPro" id="IPR036866">
    <property type="entry name" value="RibonucZ/Hydroxyglut_hydro"/>
</dbReference>
<evidence type="ECO:0000256" key="7">
    <source>
        <dbReference type="ARBA" id="ARBA00022839"/>
    </source>
</evidence>
<feature type="active site" description="Proton donor" evidence="10">
    <location>
        <position position="209"/>
    </location>
</feature>
<proteinExistence type="inferred from homology"/>
<sequence length="628" mass="70829">MIKIYRRKGIMTKLKIKNNEVAFYAMGGLGEIGKNMYCVQFQDEIIVIDCGVLFPEDELLGVDYVIQNYDYLIENKDKIKGIFITHGHEDHIGGLPFFLQKVNAPIYAGPFAMSLIKGKLEEKHLLRNAELHEINEFDEVHFKKLWVSFFRTTHSIPDTLGVAVHTPQGTIVQTGDFKFDLTPVGNLPGPNLQQMAKLGDDGVLLLTSDSTNAERPEFTKSERWVDIHIRRIFERIKGRIIFASFASNVYRLREASDAAIAQGRKIAVFGRSMENAITAGQELGYLNIPKDSLIDQNEINNYPPEKVLIMCTGSQGEPMAALSRIANGTHRQITIQPEDTVVFSSNPIPGNTTSVNALINKLEESGANVIHGYVNNIHTSGHGGQVDEEFMLRLMKPKFFAPVHGEYRMQKIHTKLAEMTGVPKENSFVLANGDVLALTKDSCRVADHIDSVSDVYIDGRDAGDTVGNPEIRERRLLSEEGVVTAIAVVDLKDYQIVAGPDIVSRGFVYMHESQELIKAANHEVFWAILNTFKNHKHIDQRVLNRTIISRLQKLLYDRTGRRPVIIPMVTILNGNNRSENQHYRRPNNKNNQTHKNERQNNHSHRNSQQHSKKKNSKEKQPVATGNTK</sequence>